<dbReference type="Proteomes" id="UP000463883">
    <property type="component" value="Chromosome"/>
</dbReference>
<gene>
    <name evidence="1" type="ORF">Ami3637_09925</name>
</gene>
<dbReference type="EMBL" id="CP047591">
    <property type="protein sequence ID" value="QHI72673.1"/>
    <property type="molecule type" value="Genomic_DNA"/>
</dbReference>
<keyword evidence="2" id="KW-1185">Reference proteome</keyword>
<evidence type="ECO:0000313" key="2">
    <source>
        <dbReference type="Proteomes" id="UP000463883"/>
    </source>
</evidence>
<dbReference type="KEGG" id="amic:Ami3637_09925"/>
<organism evidence="1 2">
    <name type="scientific">Aminipila terrae</name>
    <dbReference type="NCBI Taxonomy" id="2697030"/>
    <lineage>
        <taxon>Bacteria</taxon>
        <taxon>Bacillati</taxon>
        <taxon>Bacillota</taxon>
        <taxon>Clostridia</taxon>
        <taxon>Peptostreptococcales</taxon>
        <taxon>Anaerovoracaceae</taxon>
        <taxon>Aminipila</taxon>
    </lineage>
</organism>
<accession>A0A6P1MHL5</accession>
<sequence length="91" mass="10297">MNKNLIDKATISNIAYMYCSEAVISPSDENYEELINTNLATLNEKLHTQLEYEGAEEVFNLIIDYGEAQGQKYFEEGVMVGIKLAKEISKI</sequence>
<dbReference type="AlphaFoldDB" id="A0A6P1MHL5"/>
<dbReference type="RefSeq" id="WP_162362440.1">
    <property type="nucleotide sequence ID" value="NZ_CP047591.1"/>
</dbReference>
<protein>
    <submittedName>
        <fullName evidence="1">Uncharacterized protein</fullName>
    </submittedName>
</protein>
<name>A0A6P1MHL5_9FIRM</name>
<evidence type="ECO:0000313" key="1">
    <source>
        <dbReference type="EMBL" id="QHI72673.1"/>
    </source>
</evidence>
<reference evidence="1 2" key="1">
    <citation type="submission" date="2020-01" db="EMBL/GenBank/DDBJ databases">
        <title>Genomic analysis of Aminipila sp. CBA3637.</title>
        <authorList>
            <person name="Kim Y.B."/>
            <person name="Roh S.W."/>
        </authorList>
    </citation>
    <scope>NUCLEOTIDE SEQUENCE [LARGE SCALE GENOMIC DNA]</scope>
    <source>
        <strain evidence="1 2">CBA3637</strain>
    </source>
</reference>
<proteinExistence type="predicted"/>